<dbReference type="AlphaFoldDB" id="A0A9W8ALT2"/>
<reference evidence="2" key="1">
    <citation type="submission" date="2022-07" db="EMBL/GenBank/DDBJ databases">
        <title>Phylogenomic reconstructions and comparative analyses of Kickxellomycotina fungi.</title>
        <authorList>
            <person name="Reynolds N.K."/>
            <person name="Stajich J.E."/>
            <person name="Barry K."/>
            <person name="Grigoriev I.V."/>
            <person name="Crous P."/>
            <person name="Smith M.E."/>
        </authorList>
    </citation>
    <scope>NUCLEOTIDE SEQUENCE</scope>
    <source>
        <strain evidence="2">RSA 861</strain>
    </source>
</reference>
<evidence type="ECO:0000313" key="2">
    <source>
        <dbReference type="EMBL" id="KAJ1930644.1"/>
    </source>
</evidence>
<sequence length="443" mass="49090">MLAPLSSAFHTEDPGSLGQRSKPPSCRLDDEGFQRQDADMPSRGRNVSGAKQAAGYKLPVDIPNPWADLVIRPHPNEAGERQIVIPDRVFCQSPMMVEYGNPSWAAGTSPADTGHFCSHAPTSASRYPTLEGLFDVPAQTYFDYYAAEVGRPLSEVDRANLETMAGMDNALRNILNDLSFGDAVRRAQATWHLARAFNHVIFARINQLVSSQNERPTTLVRYVSAGELIDSHWTCVLPLHALVALHDVKSLVRVARHLDYSAHHGKLGDAVLALSNPDDRPASARARAAVMTLYSRQNHFLVNFFIPWVVVSLASRGGFEALAEFTAIVSELLPHRIQKDKLSVLAYLVVSEWLEVPPVDDLIAKLSLKTWSHQQLYDCAEKHGFLVAKAKLQTFVELSGARDHPSSCSNLLFDPAYFRFVNQQPALAMVKADLRLDQFVCVI</sequence>
<organism evidence="2 3">
    <name type="scientific">Tieghemiomyces parasiticus</name>
    <dbReference type="NCBI Taxonomy" id="78921"/>
    <lineage>
        <taxon>Eukaryota</taxon>
        <taxon>Fungi</taxon>
        <taxon>Fungi incertae sedis</taxon>
        <taxon>Zoopagomycota</taxon>
        <taxon>Kickxellomycotina</taxon>
        <taxon>Dimargaritomycetes</taxon>
        <taxon>Dimargaritales</taxon>
        <taxon>Dimargaritaceae</taxon>
        <taxon>Tieghemiomyces</taxon>
    </lineage>
</organism>
<evidence type="ECO:0000256" key="1">
    <source>
        <dbReference type="SAM" id="MobiDB-lite"/>
    </source>
</evidence>
<proteinExistence type="predicted"/>
<protein>
    <submittedName>
        <fullName evidence="2">Uncharacterized protein</fullName>
    </submittedName>
</protein>
<accession>A0A9W8ALT2</accession>
<keyword evidence="3" id="KW-1185">Reference proteome</keyword>
<evidence type="ECO:0000313" key="3">
    <source>
        <dbReference type="Proteomes" id="UP001150569"/>
    </source>
</evidence>
<dbReference type="EMBL" id="JANBPT010000003">
    <property type="protein sequence ID" value="KAJ1930644.1"/>
    <property type="molecule type" value="Genomic_DNA"/>
</dbReference>
<feature type="compositionally biased region" description="Basic and acidic residues" evidence="1">
    <location>
        <begin position="27"/>
        <end position="42"/>
    </location>
</feature>
<gene>
    <name evidence="2" type="ORF">IWQ60_000153</name>
</gene>
<feature type="region of interest" description="Disordered" evidence="1">
    <location>
        <begin position="1"/>
        <end position="52"/>
    </location>
</feature>
<comment type="caution">
    <text evidence="2">The sequence shown here is derived from an EMBL/GenBank/DDBJ whole genome shotgun (WGS) entry which is preliminary data.</text>
</comment>
<name>A0A9W8ALT2_9FUNG</name>
<dbReference type="Proteomes" id="UP001150569">
    <property type="component" value="Unassembled WGS sequence"/>
</dbReference>